<name>A0AAD8E0S2_MYTSE</name>
<dbReference type="EMBL" id="JARGEI010000002">
    <property type="protein sequence ID" value="KAJ8735373.1"/>
    <property type="molecule type" value="Genomic_DNA"/>
</dbReference>
<organism evidence="2 3">
    <name type="scientific">Mythimna separata</name>
    <name type="common">Oriental armyworm</name>
    <name type="synonym">Pseudaletia separata</name>
    <dbReference type="NCBI Taxonomy" id="271217"/>
    <lineage>
        <taxon>Eukaryota</taxon>
        <taxon>Metazoa</taxon>
        <taxon>Ecdysozoa</taxon>
        <taxon>Arthropoda</taxon>
        <taxon>Hexapoda</taxon>
        <taxon>Insecta</taxon>
        <taxon>Pterygota</taxon>
        <taxon>Neoptera</taxon>
        <taxon>Endopterygota</taxon>
        <taxon>Lepidoptera</taxon>
        <taxon>Glossata</taxon>
        <taxon>Ditrysia</taxon>
        <taxon>Noctuoidea</taxon>
        <taxon>Noctuidae</taxon>
        <taxon>Noctuinae</taxon>
        <taxon>Hadenini</taxon>
        <taxon>Mythimna</taxon>
    </lineage>
</organism>
<reference evidence="2" key="1">
    <citation type="submission" date="2023-03" db="EMBL/GenBank/DDBJ databases">
        <title>Chromosome-level genomes of two armyworms, Mythimna separata and Mythimna loreyi, provide insights into the biosynthesis and reception of sex pheromones.</title>
        <authorList>
            <person name="Zhao H."/>
        </authorList>
    </citation>
    <scope>NUCLEOTIDE SEQUENCE</scope>
    <source>
        <strain evidence="2">BeijingLab</strain>
        <tissue evidence="2">Pupa</tissue>
    </source>
</reference>
<keyword evidence="3" id="KW-1185">Reference proteome</keyword>
<sequence>MALKLYFCLILIVVCVSVNSFSNIQLKRIILTYDQGALRHSSLNRFRRQISGFGNQPTVVVVPSGGTPVYRGPGSSYGPPTGTIPTSYGRYGSQAYGASNPAVIVKMAEGSSCTKKKKKKKIFE</sequence>
<feature type="chain" id="PRO_5041975395" evidence="1">
    <location>
        <begin position="21"/>
        <end position="124"/>
    </location>
</feature>
<accession>A0AAD8E0S2</accession>
<evidence type="ECO:0000256" key="1">
    <source>
        <dbReference type="SAM" id="SignalP"/>
    </source>
</evidence>
<gene>
    <name evidence="2" type="ORF">PYW07_006993</name>
</gene>
<proteinExistence type="predicted"/>
<evidence type="ECO:0000313" key="3">
    <source>
        <dbReference type="Proteomes" id="UP001231518"/>
    </source>
</evidence>
<protein>
    <submittedName>
        <fullName evidence="2">Uncharacterized protein</fullName>
    </submittedName>
</protein>
<dbReference type="AlphaFoldDB" id="A0AAD8E0S2"/>
<dbReference type="Proteomes" id="UP001231518">
    <property type="component" value="Chromosome 2"/>
</dbReference>
<comment type="caution">
    <text evidence="2">The sequence shown here is derived from an EMBL/GenBank/DDBJ whole genome shotgun (WGS) entry which is preliminary data.</text>
</comment>
<evidence type="ECO:0000313" key="2">
    <source>
        <dbReference type="EMBL" id="KAJ8735373.1"/>
    </source>
</evidence>
<feature type="signal peptide" evidence="1">
    <location>
        <begin position="1"/>
        <end position="20"/>
    </location>
</feature>
<keyword evidence="1" id="KW-0732">Signal</keyword>